<feature type="domain" description="Carbohydrate-binding" evidence="2">
    <location>
        <begin position="31"/>
        <end position="240"/>
    </location>
</feature>
<gene>
    <name evidence="3" type="ORF">J0A66_10525</name>
</gene>
<evidence type="ECO:0000256" key="1">
    <source>
        <dbReference type="SAM" id="SignalP"/>
    </source>
</evidence>
<keyword evidence="1" id="KW-0732">Signal</keyword>
<comment type="caution">
    <text evidence="3">The sequence shown here is derived from an EMBL/GenBank/DDBJ whole genome shotgun (WGS) entry which is preliminary data.</text>
</comment>
<proteinExistence type="predicted"/>
<dbReference type="Gene3D" id="2.60.40.1190">
    <property type="match status" value="1"/>
</dbReference>
<organism evidence="3 4">
    <name type="scientific">Bowmanella dokdonensis</name>
    <dbReference type="NCBI Taxonomy" id="751969"/>
    <lineage>
        <taxon>Bacteria</taxon>
        <taxon>Pseudomonadati</taxon>
        <taxon>Pseudomonadota</taxon>
        <taxon>Gammaproteobacteria</taxon>
        <taxon>Alteromonadales</taxon>
        <taxon>Alteromonadaceae</taxon>
        <taxon>Bowmanella</taxon>
    </lineage>
</organism>
<dbReference type="GO" id="GO:0004553">
    <property type="term" value="F:hydrolase activity, hydrolyzing O-glycosyl compounds"/>
    <property type="evidence" value="ECO:0007669"/>
    <property type="project" value="InterPro"/>
</dbReference>
<dbReference type="EMBL" id="JAFKCV010000005">
    <property type="protein sequence ID" value="MBN7825657.1"/>
    <property type="molecule type" value="Genomic_DNA"/>
</dbReference>
<dbReference type="GO" id="GO:0030246">
    <property type="term" value="F:carbohydrate binding"/>
    <property type="evidence" value="ECO:0007669"/>
    <property type="project" value="InterPro"/>
</dbReference>
<dbReference type="AlphaFoldDB" id="A0A939DNW5"/>
<evidence type="ECO:0000259" key="2">
    <source>
        <dbReference type="Pfam" id="PF06452"/>
    </source>
</evidence>
<name>A0A939DNW5_9ALTE</name>
<protein>
    <submittedName>
        <fullName evidence="3">CBM9 family sugar-binding protein</fullName>
    </submittedName>
</protein>
<accession>A0A939DNW5</accession>
<dbReference type="Pfam" id="PF06452">
    <property type="entry name" value="CBM9_1"/>
    <property type="match status" value="1"/>
</dbReference>
<sequence length="244" mass="27207">MNRSGLWALLMIPACALAANPVQHSGLAPVIDGVGEDPAWQQADWRPLSHLITGSMPAQEDFSGRFKLLWDEDHLYLQAEITDDVLFDHHPDPLIQYWNDDALEIFIDSDASGGEHQYNHSAFAYHIALDNQAVDLAEDGRPALYNDHLRSRWQRSADAPHVMVWEVAIRLFDDAYKDGRANPPLALQAGRKIGFMLAYCDNDGSPEREHFVGSADILPVEGDRNRGWLDAGVFESFVLAGSSD</sequence>
<reference evidence="3" key="1">
    <citation type="submission" date="2021-03" db="EMBL/GenBank/DDBJ databases">
        <title>novel species isolated from a fishpond in China.</title>
        <authorList>
            <person name="Lu H."/>
            <person name="Cai Z."/>
        </authorList>
    </citation>
    <scope>NUCLEOTIDE SEQUENCE</scope>
    <source>
        <strain evidence="3">JCM 30855</strain>
    </source>
</reference>
<feature type="chain" id="PRO_5037046829" evidence="1">
    <location>
        <begin position="19"/>
        <end position="244"/>
    </location>
</feature>
<dbReference type="RefSeq" id="WP_206573775.1">
    <property type="nucleotide sequence ID" value="NZ_JAFKCV010000005.1"/>
</dbReference>
<evidence type="ECO:0000313" key="3">
    <source>
        <dbReference type="EMBL" id="MBN7825657.1"/>
    </source>
</evidence>
<dbReference type="SUPFAM" id="SSF49344">
    <property type="entry name" value="CBD9-like"/>
    <property type="match status" value="1"/>
</dbReference>
<feature type="signal peptide" evidence="1">
    <location>
        <begin position="1"/>
        <end position="18"/>
    </location>
</feature>
<evidence type="ECO:0000313" key="4">
    <source>
        <dbReference type="Proteomes" id="UP000664654"/>
    </source>
</evidence>
<dbReference type="InterPro" id="IPR010502">
    <property type="entry name" value="Carb-bd_dom_fam9"/>
</dbReference>
<dbReference type="Proteomes" id="UP000664654">
    <property type="component" value="Unassembled WGS sequence"/>
</dbReference>
<dbReference type="GO" id="GO:0016052">
    <property type="term" value="P:carbohydrate catabolic process"/>
    <property type="evidence" value="ECO:0007669"/>
    <property type="project" value="InterPro"/>
</dbReference>
<keyword evidence="4" id="KW-1185">Reference proteome</keyword>